<dbReference type="PANTHER" id="PTHR33695">
    <property type="entry name" value="LIPOPROTEIN SIGNAL PEPTIDASE"/>
    <property type="match status" value="1"/>
</dbReference>
<keyword evidence="13" id="KW-1185">Reference proteome</keyword>
<reference evidence="12 13" key="1">
    <citation type="submission" date="2020-08" db="EMBL/GenBank/DDBJ databases">
        <title>The Agave Microbiome: Exploring the role of microbial communities in plant adaptations to desert environments.</title>
        <authorList>
            <person name="Partida-Martinez L.P."/>
        </authorList>
    </citation>
    <scope>NUCLEOTIDE SEQUENCE [LARGE SCALE GENOMIC DNA]</scope>
    <source>
        <strain evidence="12 13">AT3.2</strain>
    </source>
</reference>
<accession>A0A7W9X292</accession>
<dbReference type="GO" id="GO:0006508">
    <property type="term" value="P:proteolysis"/>
    <property type="evidence" value="ECO:0007669"/>
    <property type="project" value="UniProtKB-KW"/>
</dbReference>
<comment type="catalytic activity">
    <reaction evidence="9 10">
        <text>Release of signal peptides from bacterial membrane prolipoproteins. Hydrolyzes -Xaa-Yaa-Zaa-|-(S,diacylglyceryl)Cys-, in which Xaa is hydrophobic (preferably Leu), and Yaa (Ala or Ser) and Zaa (Gly or Ala) have small, neutral side chains.</text>
        <dbReference type="EC" id="3.4.23.36"/>
    </reaction>
</comment>
<evidence type="ECO:0000256" key="6">
    <source>
        <dbReference type="ARBA" id="ARBA00022801"/>
    </source>
</evidence>
<feature type="transmembrane region" description="Helical" evidence="9">
    <location>
        <begin position="113"/>
        <end position="130"/>
    </location>
</feature>
<evidence type="ECO:0000256" key="8">
    <source>
        <dbReference type="ARBA" id="ARBA00023136"/>
    </source>
</evidence>
<dbReference type="EMBL" id="JACHBX010000003">
    <property type="protein sequence ID" value="MBB6135157.1"/>
    <property type="molecule type" value="Genomic_DNA"/>
</dbReference>
<gene>
    <name evidence="9" type="primary">lspA</name>
    <name evidence="12" type="ORF">HD842_003315</name>
</gene>
<protein>
    <recommendedName>
        <fullName evidence="9">Lipoprotein signal peptidase</fullName>
        <ecNumber evidence="9">3.4.23.36</ecNumber>
    </recommendedName>
    <alternativeName>
        <fullName evidence="9">Prolipoprotein signal peptidase</fullName>
    </alternativeName>
    <alternativeName>
        <fullName evidence="9">Signal peptidase II</fullName>
        <shortName evidence="9">SPase II</shortName>
    </alternativeName>
</protein>
<comment type="similarity">
    <text evidence="1 9 11">Belongs to the peptidase A8 family.</text>
</comment>
<dbReference type="UniPathway" id="UPA00665"/>
<keyword evidence="5 9" id="KW-0064">Aspartyl protease</keyword>
<evidence type="ECO:0000256" key="2">
    <source>
        <dbReference type="ARBA" id="ARBA00022475"/>
    </source>
</evidence>
<feature type="active site" evidence="9">
    <location>
        <position position="140"/>
    </location>
</feature>
<dbReference type="AlphaFoldDB" id="A0A7W9X292"/>
<evidence type="ECO:0000256" key="9">
    <source>
        <dbReference type="HAMAP-Rule" id="MF_00161"/>
    </source>
</evidence>
<evidence type="ECO:0000256" key="3">
    <source>
        <dbReference type="ARBA" id="ARBA00022670"/>
    </source>
</evidence>
<feature type="active site" evidence="9">
    <location>
        <position position="159"/>
    </location>
</feature>
<dbReference type="InterPro" id="IPR001872">
    <property type="entry name" value="Peptidase_A8"/>
</dbReference>
<sequence>MATKKKPAPSGATLVKRSTNKSVGASMFPWIGLSLIIVLLDQVTKLTVERTFAYAETVPITGFFNLIKVYNPGAAFSFLGDASGWQRWLFLGIAIGAVVFCLYMMSKNATQRLFCFALALIMAGAVGNGIDRVVHGHVIDFLDFYWTGIGHFPAFNIADIGISVGAVLFVLDEFRRVNKS</sequence>
<name>A0A7W9X292_9BURK</name>
<proteinExistence type="inferred from homology"/>
<evidence type="ECO:0000256" key="1">
    <source>
        <dbReference type="ARBA" id="ARBA00006139"/>
    </source>
</evidence>
<evidence type="ECO:0000256" key="4">
    <source>
        <dbReference type="ARBA" id="ARBA00022692"/>
    </source>
</evidence>
<keyword evidence="6 9" id="KW-0378">Hydrolase</keyword>
<feature type="transmembrane region" description="Helical" evidence="9">
    <location>
        <begin position="21"/>
        <end position="40"/>
    </location>
</feature>
<feature type="transmembrane region" description="Helical" evidence="9">
    <location>
        <begin position="150"/>
        <end position="171"/>
    </location>
</feature>
<keyword evidence="3 9" id="KW-0645">Protease</keyword>
<keyword evidence="4 9" id="KW-0812">Transmembrane</keyword>
<feature type="transmembrane region" description="Helical" evidence="9">
    <location>
        <begin position="88"/>
        <end position="106"/>
    </location>
</feature>
<evidence type="ECO:0000313" key="13">
    <source>
        <dbReference type="Proteomes" id="UP000540787"/>
    </source>
</evidence>
<dbReference type="RefSeq" id="WP_183555802.1">
    <property type="nucleotide sequence ID" value="NZ_BAAAEK010000003.1"/>
</dbReference>
<dbReference type="GO" id="GO:0004190">
    <property type="term" value="F:aspartic-type endopeptidase activity"/>
    <property type="evidence" value="ECO:0007669"/>
    <property type="project" value="UniProtKB-UniRule"/>
</dbReference>
<evidence type="ECO:0000256" key="11">
    <source>
        <dbReference type="RuleBase" id="RU004181"/>
    </source>
</evidence>
<comment type="subcellular location">
    <subcellularLocation>
        <location evidence="9">Cell membrane</location>
        <topology evidence="9">Multi-pass membrane protein</topology>
    </subcellularLocation>
</comment>
<evidence type="ECO:0000313" key="12">
    <source>
        <dbReference type="EMBL" id="MBB6135157.1"/>
    </source>
</evidence>
<comment type="function">
    <text evidence="9 10">This protein specifically catalyzes the removal of signal peptides from prolipoproteins.</text>
</comment>
<evidence type="ECO:0000256" key="7">
    <source>
        <dbReference type="ARBA" id="ARBA00022989"/>
    </source>
</evidence>
<keyword evidence="8 9" id="KW-0472">Membrane</keyword>
<dbReference type="PROSITE" id="PS00855">
    <property type="entry name" value="SPASE_II"/>
    <property type="match status" value="1"/>
</dbReference>
<dbReference type="PANTHER" id="PTHR33695:SF1">
    <property type="entry name" value="LIPOPROTEIN SIGNAL PEPTIDASE"/>
    <property type="match status" value="1"/>
</dbReference>
<dbReference type="Proteomes" id="UP000540787">
    <property type="component" value="Unassembled WGS sequence"/>
</dbReference>
<organism evidence="12 13">
    <name type="scientific">Massilia aurea</name>
    <dbReference type="NCBI Taxonomy" id="373040"/>
    <lineage>
        <taxon>Bacteria</taxon>
        <taxon>Pseudomonadati</taxon>
        <taxon>Pseudomonadota</taxon>
        <taxon>Betaproteobacteria</taxon>
        <taxon>Burkholderiales</taxon>
        <taxon>Oxalobacteraceae</taxon>
        <taxon>Telluria group</taxon>
        <taxon>Massilia</taxon>
    </lineage>
</organism>
<keyword evidence="2 9" id="KW-1003">Cell membrane</keyword>
<dbReference type="NCBIfam" id="TIGR00077">
    <property type="entry name" value="lspA"/>
    <property type="match status" value="1"/>
</dbReference>
<dbReference type="PRINTS" id="PR00781">
    <property type="entry name" value="LIPOSIGPTASE"/>
</dbReference>
<dbReference type="Pfam" id="PF01252">
    <property type="entry name" value="Peptidase_A8"/>
    <property type="match status" value="1"/>
</dbReference>
<dbReference type="GO" id="GO:0005886">
    <property type="term" value="C:plasma membrane"/>
    <property type="evidence" value="ECO:0007669"/>
    <property type="project" value="UniProtKB-SubCell"/>
</dbReference>
<keyword evidence="7 9" id="KW-1133">Transmembrane helix</keyword>
<comment type="caution">
    <text evidence="12">The sequence shown here is derived from an EMBL/GenBank/DDBJ whole genome shotgun (WGS) entry which is preliminary data.</text>
</comment>
<dbReference type="EC" id="3.4.23.36" evidence="9"/>
<comment type="pathway">
    <text evidence="9">Protein modification; lipoprotein biosynthesis (signal peptide cleavage).</text>
</comment>
<evidence type="ECO:0000256" key="10">
    <source>
        <dbReference type="RuleBase" id="RU000594"/>
    </source>
</evidence>
<evidence type="ECO:0000256" key="5">
    <source>
        <dbReference type="ARBA" id="ARBA00022750"/>
    </source>
</evidence>
<dbReference type="HAMAP" id="MF_00161">
    <property type="entry name" value="LspA"/>
    <property type="match status" value="1"/>
</dbReference>